<dbReference type="PANTHER" id="PTHR13887">
    <property type="entry name" value="GLUTATHIONE S-TRANSFERASE KAPPA"/>
    <property type="match status" value="1"/>
</dbReference>
<dbReference type="SUPFAM" id="SSF52833">
    <property type="entry name" value="Thioredoxin-like"/>
    <property type="match status" value="1"/>
</dbReference>
<feature type="domain" description="DSBA-like thioredoxin" evidence="1">
    <location>
        <begin position="8"/>
        <end position="201"/>
    </location>
</feature>
<proteinExistence type="predicted"/>
<accession>A0ABV0J8T8</accession>
<dbReference type="CDD" id="cd03024">
    <property type="entry name" value="DsbA_FrnE"/>
    <property type="match status" value="1"/>
</dbReference>
<evidence type="ECO:0000313" key="2">
    <source>
        <dbReference type="EMBL" id="MEP0818201.1"/>
    </source>
</evidence>
<organism evidence="2 3">
    <name type="scientific">Trichocoleus desertorum GB2-A4</name>
    <dbReference type="NCBI Taxonomy" id="2933944"/>
    <lineage>
        <taxon>Bacteria</taxon>
        <taxon>Bacillati</taxon>
        <taxon>Cyanobacteriota</taxon>
        <taxon>Cyanophyceae</taxon>
        <taxon>Leptolyngbyales</taxon>
        <taxon>Trichocoleusaceae</taxon>
        <taxon>Trichocoleus</taxon>
    </lineage>
</organism>
<dbReference type="Pfam" id="PF01323">
    <property type="entry name" value="DSBA"/>
    <property type="match status" value="1"/>
</dbReference>
<name>A0ABV0J8T8_9CYAN</name>
<comment type="caution">
    <text evidence="2">The sequence shown here is derived from an EMBL/GenBank/DDBJ whole genome shotgun (WGS) entry which is preliminary data.</text>
</comment>
<dbReference type="InterPro" id="IPR036249">
    <property type="entry name" value="Thioredoxin-like_sf"/>
</dbReference>
<gene>
    <name evidence="2" type="ORF">NC998_13965</name>
</gene>
<reference evidence="2 3" key="1">
    <citation type="submission" date="2022-04" db="EMBL/GenBank/DDBJ databases">
        <title>Positive selection, recombination, and allopatry shape intraspecific diversity of widespread and dominant cyanobacteria.</title>
        <authorList>
            <person name="Wei J."/>
            <person name="Shu W."/>
            <person name="Hu C."/>
        </authorList>
    </citation>
    <scope>NUCLEOTIDE SEQUENCE [LARGE SCALE GENOMIC DNA]</scope>
    <source>
        <strain evidence="2 3">GB2-A4</strain>
    </source>
</reference>
<protein>
    <submittedName>
        <fullName evidence="2">DsbA family oxidoreductase</fullName>
    </submittedName>
</protein>
<evidence type="ECO:0000313" key="3">
    <source>
        <dbReference type="Proteomes" id="UP001464891"/>
    </source>
</evidence>
<dbReference type="RefSeq" id="WP_190432678.1">
    <property type="nucleotide sequence ID" value="NZ_JAMPKM010000007.1"/>
</dbReference>
<dbReference type="EMBL" id="JAMPKM010000007">
    <property type="protein sequence ID" value="MEP0818201.1"/>
    <property type="molecule type" value="Genomic_DNA"/>
</dbReference>
<dbReference type="Gene3D" id="3.40.30.10">
    <property type="entry name" value="Glutaredoxin"/>
    <property type="match status" value="1"/>
</dbReference>
<evidence type="ECO:0000259" key="1">
    <source>
        <dbReference type="Pfam" id="PF01323"/>
    </source>
</evidence>
<keyword evidence="3" id="KW-1185">Reference proteome</keyword>
<dbReference type="PANTHER" id="PTHR13887:SF41">
    <property type="entry name" value="THIOREDOXIN SUPERFAMILY PROTEIN"/>
    <property type="match status" value="1"/>
</dbReference>
<dbReference type="InterPro" id="IPR001853">
    <property type="entry name" value="DSBA-like_thioredoxin_dom"/>
</dbReference>
<dbReference type="Proteomes" id="UP001464891">
    <property type="component" value="Unassembled WGS sequence"/>
</dbReference>
<sequence>MIEENRVQIDVWSDYVCPFCYLEEPIFEQLRQEYGDTVQVVWRAFELRPDPIPTLDPQGEYLRTTWERAVYPMAKERGVTLRLPPVQPRSRKALEAAEFARDRGCFEAMHHALFRAFFEDGLDLNNTDILLEVGASIGLDRDALRTALEAGQHTERVVSDQSLAHKLNISGVPALLIHQADEPLEKAVLLSGAQPYETVRTVVERVRHKARSLG</sequence>